<keyword evidence="2" id="KW-1185">Reference proteome</keyword>
<evidence type="ECO:0000313" key="1">
    <source>
        <dbReference type="EMBL" id="OLR91857.1"/>
    </source>
</evidence>
<dbReference type="SUPFAM" id="SSF56024">
    <property type="entry name" value="Phospholipase D/nuclease"/>
    <property type="match status" value="1"/>
</dbReference>
<protein>
    <submittedName>
        <fullName evidence="1">Uncharacterized protein</fullName>
    </submittedName>
</protein>
<proteinExistence type="predicted"/>
<reference evidence="1 2" key="1">
    <citation type="submission" date="2016-10" db="EMBL/GenBank/DDBJ databases">
        <title>The Draft Genome Sequence of Actinokineospora bangkokensis 44EHWT reveals the biosynthetic pathway of antifungal compounds Thailandins with unusual extender unit butylmalonyl-CoA.</title>
        <authorList>
            <person name="Greule A."/>
            <person name="Intra B."/>
            <person name="Flemming S."/>
            <person name="Rommel M.G."/>
            <person name="Panbangred W."/>
            <person name="Bechthold A."/>
        </authorList>
    </citation>
    <scope>NUCLEOTIDE SEQUENCE [LARGE SCALE GENOMIC DNA]</scope>
    <source>
        <strain evidence="1 2">44EHW</strain>
    </source>
</reference>
<organism evidence="1 2">
    <name type="scientific">Actinokineospora bangkokensis</name>
    <dbReference type="NCBI Taxonomy" id="1193682"/>
    <lineage>
        <taxon>Bacteria</taxon>
        <taxon>Bacillati</taxon>
        <taxon>Actinomycetota</taxon>
        <taxon>Actinomycetes</taxon>
        <taxon>Pseudonocardiales</taxon>
        <taxon>Pseudonocardiaceae</taxon>
        <taxon>Actinokineospora</taxon>
    </lineage>
</organism>
<dbReference type="STRING" id="1193682.BJP25_23765"/>
<dbReference type="Proteomes" id="UP000186040">
    <property type="component" value="Unassembled WGS sequence"/>
</dbReference>
<sequence>MPGIRVFLPYESVQVRIRLGYGTELSRIETSVLRGIVLLWLSRREPGETERAAVPAERAGIGLSTLVDRFNLGERMTLDLIFDLWRREYVSLDLYRGLVAPTPDIVRIFQAGGERELEGGEYTLETVDLWFDRVSGHLTGRAGYSHPPSRDVVVPGDRLFNATVDKVSGGAVVRAVEELLRERRLDRSSPDEPAKPQGRAQRVLETRIVPAALAPAAVRRAWFPIDITAREDPVSGDLRVTAAEDSFRSAAQYQRIGRLLGQFIQQRPRHAFAAKVRGTAESRLADPPSLDRSIDKLLALTEDAQTAAAGTRTALHQQLEDAIATTRNQIAARVDGEVQVDLVRSCADHREAVRSVIRRAERQLVIVVSSLRYEGVADLLPALQDAVLHGVQLVLLWNRRRAEAADDRVDNAFQELRLRAADHHLNDSNVLVARKPSNVNANFVVADDHTALLGGYSFLGKLDRGADHLAAVISASGSGTCQFAGELLRWARTAAPDAVTAAAVRFRTRDFRPDPPPPASAGLTWLPLPTPLDQDVTAADATARAWALAWRRCTTEVTRVLAGRTLPSATLVEDTGHRDAFWDGLRAATRQVVVSGERLSSKVVNKRLLDLVRERVALGTRVDVFHRYVEKGSDDARLELAAAAEGSSALLRSRRVEATSRALVCDDDAVIGSFDFLAHEGFHSAGPGRRLPAELSVRISGGDVASRVAAELGGVSVAPRRRTVPALDGVSTRGHRLLAELDACTDPAARADLVVDAVGAGSSPATLLSELRVVGASTDVLRLVTAAALRGRLAAVPQDLVQWAHWLIEDLWAERRFVEAWVLRLSQPASPLPEALCFAGAAAGTDWVAEALSTAAVEDDLTPAVAAALIAHATSQVLAWPGGPRSVVRADVAHELREVLRSLEGTEGMARCWRRLARAVVDLPPAVDDPGAAALARVELLKHRRESALAEAWEAAAEAQAAAAQVLFTFEVGIKTHGRLFHPNGLFGHLQDIIDRRDLTAAAEWVQRPEVGNLPAFLDRTSAGVVAIGHKKNTIHSTKRWAYLNRLSAVRDAAQVVAAFATGNSAEGRHQVEVTRPFAVALADLWSHLRADLASHPAPERHLTDHALDSMKDILDWGIRERG</sequence>
<dbReference type="RefSeq" id="WP_075976262.1">
    <property type="nucleotide sequence ID" value="NZ_MKQR01000018.1"/>
</dbReference>
<gene>
    <name evidence="1" type="ORF">BJP25_23765</name>
</gene>
<comment type="caution">
    <text evidence="1">The sequence shown here is derived from an EMBL/GenBank/DDBJ whole genome shotgun (WGS) entry which is preliminary data.</text>
</comment>
<name>A0A1Q9LII1_9PSEU</name>
<evidence type="ECO:0000313" key="2">
    <source>
        <dbReference type="Proteomes" id="UP000186040"/>
    </source>
</evidence>
<dbReference type="EMBL" id="MKQR01000018">
    <property type="protein sequence ID" value="OLR91857.1"/>
    <property type="molecule type" value="Genomic_DNA"/>
</dbReference>
<dbReference type="OrthoDB" id="3948147at2"/>
<dbReference type="AlphaFoldDB" id="A0A1Q9LII1"/>
<dbReference type="Gene3D" id="3.30.870.10">
    <property type="entry name" value="Endonuclease Chain A"/>
    <property type="match status" value="1"/>
</dbReference>
<accession>A0A1Q9LII1</accession>